<dbReference type="AlphaFoldDB" id="A0AAN9PQC1"/>
<reference evidence="1 2" key="1">
    <citation type="submission" date="2024-01" db="EMBL/GenBank/DDBJ databases">
        <title>The genomes of 5 underutilized Papilionoideae crops provide insights into root nodulation and disease resistanc.</title>
        <authorList>
            <person name="Jiang F."/>
        </authorList>
    </citation>
    <scope>NUCLEOTIDE SEQUENCE [LARGE SCALE GENOMIC DNA]</scope>
    <source>
        <strain evidence="1">LVBAO_FW01</strain>
        <tissue evidence="1">Leaves</tissue>
    </source>
</reference>
<accession>A0AAN9PQC1</accession>
<dbReference type="Proteomes" id="UP001367508">
    <property type="component" value="Unassembled WGS sequence"/>
</dbReference>
<protein>
    <submittedName>
        <fullName evidence="1">Uncharacterized protein</fullName>
    </submittedName>
</protein>
<keyword evidence="2" id="KW-1185">Reference proteome</keyword>
<sequence length="84" mass="9969">MVTWEREREKKNYDIAYNCVARFHSKGRRQKFIEGCEHYLTLSFAFQFSPPHISSTNTHFPSLPLSPISLSFYQSIHTYTQQHT</sequence>
<proteinExistence type="predicted"/>
<gene>
    <name evidence="1" type="ORF">VNO77_44412</name>
</gene>
<comment type="caution">
    <text evidence="1">The sequence shown here is derived from an EMBL/GenBank/DDBJ whole genome shotgun (WGS) entry which is preliminary data.</text>
</comment>
<evidence type="ECO:0000313" key="2">
    <source>
        <dbReference type="Proteomes" id="UP001367508"/>
    </source>
</evidence>
<dbReference type="EMBL" id="JAYMYQ010000011">
    <property type="protein sequence ID" value="KAK7306469.1"/>
    <property type="molecule type" value="Genomic_DNA"/>
</dbReference>
<evidence type="ECO:0000313" key="1">
    <source>
        <dbReference type="EMBL" id="KAK7306469.1"/>
    </source>
</evidence>
<organism evidence="1 2">
    <name type="scientific">Canavalia gladiata</name>
    <name type="common">Sword bean</name>
    <name type="synonym">Dolichos gladiatus</name>
    <dbReference type="NCBI Taxonomy" id="3824"/>
    <lineage>
        <taxon>Eukaryota</taxon>
        <taxon>Viridiplantae</taxon>
        <taxon>Streptophyta</taxon>
        <taxon>Embryophyta</taxon>
        <taxon>Tracheophyta</taxon>
        <taxon>Spermatophyta</taxon>
        <taxon>Magnoliopsida</taxon>
        <taxon>eudicotyledons</taxon>
        <taxon>Gunneridae</taxon>
        <taxon>Pentapetalae</taxon>
        <taxon>rosids</taxon>
        <taxon>fabids</taxon>
        <taxon>Fabales</taxon>
        <taxon>Fabaceae</taxon>
        <taxon>Papilionoideae</taxon>
        <taxon>50 kb inversion clade</taxon>
        <taxon>NPAAA clade</taxon>
        <taxon>indigoferoid/millettioid clade</taxon>
        <taxon>Phaseoleae</taxon>
        <taxon>Canavalia</taxon>
    </lineage>
</organism>
<name>A0AAN9PQC1_CANGL</name>